<dbReference type="EMBL" id="LR593886">
    <property type="protein sequence ID" value="VTR92148.1"/>
    <property type="molecule type" value="Genomic_DNA"/>
</dbReference>
<dbReference type="RefSeq" id="WP_162667051.1">
    <property type="nucleotide sequence ID" value="NZ_LR593886.1"/>
</dbReference>
<keyword evidence="2" id="KW-1185">Reference proteome</keyword>
<reference evidence="1 2" key="1">
    <citation type="submission" date="2019-05" db="EMBL/GenBank/DDBJ databases">
        <authorList>
            <consortium name="Science for Life Laboratories"/>
        </authorList>
    </citation>
    <scope>NUCLEOTIDE SEQUENCE [LARGE SCALE GENOMIC DNA]</scope>
    <source>
        <strain evidence="1">Soil9</strain>
    </source>
</reference>
<dbReference type="KEGG" id="gms:SOIL9_55660"/>
<sequence>MPAFQFCPGPIEHYVKFRSGGTFYLGTATLAPEIERRPAFTNITNDLGGRVLPFQKIFEGSQHVITTTLGRFDWNVYALLSENDVGGGVDEKTDRGSLVLGNDDFELVLVNSYAGTGVISNTYPVGRRYFSCVLLGSRESTVGTRVTEVSLVIEANSIFEPSTRKFFLFSDDPTSVLNGLPAVS</sequence>
<evidence type="ECO:0000313" key="2">
    <source>
        <dbReference type="Proteomes" id="UP000464178"/>
    </source>
</evidence>
<protein>
    <submittedName>
        <fullName evidence="1">Uncharacterized protein</fullName>
    </submittedName>
</protein>
<name>A0A6P2CSS0_9BACT</name>
<gene>
    <name evidence="1" type="ORF">SOIL9_55660</name>
</gene>
<organism evidence="1 2">
    <name type="scientific">Gemmata massiliana</name>
    <dbReference type="NCBI Taxonomy" id="1210884"/>
    <lineage>
        <taxon>Bacteria</taxon>
        <taxon>Pseudomonadati</taxon>
        <taxon>Planctomycetota</taxon>
        <taxon>Planctomycetia</taxon>
        <taxon>Gemmatales</taxon>
        <taxon>Gemmataceae</taxon>
        <taxon>Gemmata</taxon>
    </lineage>
</organism>
<dbReference type="Proteomes" id="UP000464178">
    <property type="component" value="Chromosome"/>
</dbReference>
<accession>A0A6P2CSS0</accession>
<evidence type="ECO:0000313" key="1">
    <source>
        <dbReference type="EMBL" id="VTR92148.1"/>
    </source>
</evidence>
<dbReference type="AlphaFoldDB" id="A0A6P2CSS0"/>
<proteinExistence type="predicted"/>